<sequence>MKIKKGDQVIILSGKDRAKKGRVLQVFTKEARVIIEGANLRKKHVKPKKSGEKGEIVSVPQALNISNVKLICPKCGQAARVGYRVVEKKKFRICKKCQQEI</sequence>
<dbReference type="EMBL" id="MHTO01000017">
    <property type="protein sequence ID" value="OHA62321.1"/>
    <property type="molecule type" value="Genomic_DNA"/>
</dbReference>
<dbReference type="InterPro" id="IPR014722">
    <property type="entry name" value="Rib_uL2_dom2"/>
</dbReference>
<evidence type="ECO:0000256" key="1">
    <source>
        <dbReference type="ARBA" id="ARBA00010618"/>
    </source>
</evidence>
<evidence type="ECO:0000313" key="7">
    <source>
        <dbReference type="EMBL" id="OHA62321.1"/>
    </source>
</evidence>
<dbReference type="InterPro" id="IPR008991">
    <property type="entry name" value="Translation_prot_SH3-like_sf"/>
</dbReference>
<dbReference type="GO" id="GO:1990904">
    <property type="term" value="C:ribonucleoprotein complex"/>
    <property type="evidence" value="ECO:0007669"/>
    <property type="project" value="UniProtKB-KW"/>
</dbReference>
<evidence type="ECO:0000256" key="2">
    <source>
        <dbReference type="ARBA" id="ARBA00022980"/>
    </source>
</evidence>
<keyword evidence="5" id="KW-0699">rRNA-binding</keyword>
<accession>A0A1G2QR03</accession>
<evidence type="ECO:0000256" key="4">
    <source>
        <dbReference type="ARBA" id="ARBA00035206"/>
    </source>
</evidence>
<dbReference type="PANTHER" id="PTHR12903">
    <property type="entry name" value="MITOCHONDRIAL RIBOSOMAL PROTEIN L24"/>
    <property type="match status" value="1"/>
</dbReference>
<evidence type="ECO:0000259" key="6">
    <source>
        <dbReference type="SMART" id="SM00739"/>
    </source>
</evidence>
<evidence type="ECO:0000313" key="8">
    <source>
        <dbReference type="Proteomes" id="UP000179245"/>
    </source>
</evidence>
<feature type="domain" description="KOW" evidence="6">
    <location>
        <begin position="2"/>
        <end position="29"/>
    </location>
</feature>
<dbReference type="GO" id="GO:0003735">
    <property type="term" value="F:structural constituent of ribosome"/>
    <property type="evidence" value="ECO:0007669"/>
    <property type="project" value="InterPro"/>
</dbReference>
<name>A0A1G2QR03_9BACT</name>
<dbReference type="Gene3D" id="2.30.30.30">
    <property type="match status" value="1"/>
</dbReference>
<dbReference type="NCBIfam" id="TIGR01079">
    <property type="entry name" value="rplX_bact"/>
    <property type="match status" value="1"/>
</dbReference>
<reference evidence="7 8" key="1">
    <citation type="journal article" date="2016" name="Nat. Commun.">
        <title>Thousands of microbial genomes shed light on interconnected biogeochemical processes in an aquifer system.</title>
        <authorList>
            <person name="Anantharaman K."/>
            <person name="Brown C.T."/>
            <person name="Hug L.A."/>
            <person name="Sharon I."/>
            <person name="Castelle C.J."/>
            <person name="Probst A.J."/>
            <person name="Thomas B.C."/>
            <person name="Singh A."/>
            <person name="Wilkins M.J."/>
            <person name="Karaoz U."/>
            <person name="Brodie E.L."/>
            <person name="Williams K.H."/>
            <person name="Hubbard S.S."/>
            <person name="Banfield J.F."/>
        </authorList>
    </citation>
    <scope>NUCLEOTIDE SEQUENCE [LARGE SCALE GENOMIC DNA]</scope>
</reference>
<keyword evidence="5" id="KW-0694">RNA-binding</keyword>
<dbReference type="AlphaFoldDB" id="A0A1G2QR03"/>
<dbReference type="CDD" id="cd06089">
    <property type="entry name" value="KOW_RPL26"/>
    <property type="match status" value="1"/>
</dbReference>
<comment type="caution">
    <text evidence="7">The sequence shown here is derived from an EMBL/GenBank/DDBJ whole genome shotgun (WGS) entry which is preliminary data.</text>
</comment>
<evidence type="ECO:0000256" key="5">
    <source>
        <dbReference type="HAMAP-Rule" id="MF_01326"/>
    </source>
</evidence>
<comment type="similarity">
    <text evidence="1 5">Belongs to the universal ribosomal protein uL24 family.</text>
</comment>
<comment type="function">
    <text evidence="5">One of two assembly initiator proteins, it binds directly to the 5'-end of the 23S rRNA, where it nucleates assembly of the 50S subunit.</text>
</comment>
<dbReference type="SUPFAM" id="SSF50104">
    <property type="entry name" value="Translation proteins SH3-like domain"/>
    <property type="match status" value="1"/>
</dbReference>
<comment type="function">
    <text evidence="5">One of the proteins that surrounds the polypeptide exit tunnel on the outside of the subunit.</text>
</comment>
<dbReference type="InterPro" id="IPR003256">
    <property type="entry name" value="Ribosomal_uL24"/>
</dbReference>
<dbReference type="STRING" id="1802443.A2117_00480"/>
<keyword evidence="3 5" id="KW-0687">Ribonucleoprotein</keyword>
<gene>
    <name evidence="5" type="primary">rplX</name>
    <name evidence="7" type="ORF">A2117_00480</name>
</gene>
<dbReference type="GO" id="GO:0005840">
    <property type="term" value="C:ribosome"/>
    <property type="evidence" value="ECO:0007669"/>
    <property type="project" value="UniProtKB-KW"/>
</dbReference>
<comment type="subunit">
    <text evidence="5">Part of the 50S ribosomal subunit.</text>
</comment>
<keyword evidence="2 5" id="KW-0689">Ribosomal protein</keyword>
<organism evidence="7 8">
    <name type="scientific">Candidatus Wildermuthbacteria bacterium GWA2_46_15</name>
    <dbReference type="NCBI Taxonomy" id="1802443"/>
    <lineage>
        <taxon>Bacteria</taxon>
        <taxon>Candidatus Wildermuthiibacteriota</taxon>
    </lineage>
</organism>
<proteinExistence type="inferred from homology"/>
<dbReference type="InterPro" id="IPR005824">
    <property type="entry name" value="KOW"/>
</dbReference>
<dbReference type="Pfam" id="PF00467">
    <property type="entry name" value="KOW"/>
    <property type="match status" value="1"/>
</dbReference>
<dbReference type="Pfam" id="PF17136">
    <property type="entry name" value="ribosomal_L24"/>
    <property type="match status" value="1"/>
</dbReference>
<dbReference type="InterPro" id="IPR041988">
    <property type="entry name" value="Ribosomal_uL24_KOW"/>
</dbReference>
<dbReference type="InterPro" id="IPR057264">
    <property type="entry name" value="Ribosomal_uL24_C"/>
</dbReference>
<dbReference type="HAMAP" id="MF_01326_B">
    <property type="entry name" value="Ribosomal_uL24_B"/>
    <property type="match status" value="1"/>
</dbReference>
<dbReference type="Proteomes" id="UP000179245">
    <property type="component" value="Unassembled WGS sequence"/>
</dbReference>
<dbReference type="GO" id="GO:0019843">
    <property type="term" value="F:rRNA binding"/>
    <property type="evidence" value="ECO:0007669"/>
    <property type="project" value="UniProtKB-UniRule"/>
</dbReference>
<protein>
    <recommendedName>
        <fullName evidence="4 5">Large ribosomal subunit protein uL24</fullName>
    </recommendedName>
</protein>
<dbReference type="GO" id="GO:0006412">
    <property type="term" value="P:translation"/>
    <property type="evidence" value="ECO:0007669"/>
    <property type="project" value="UniProtKB-UniRule"/>
</dbReference>
<evidence type="ECO:0000256" key="3">
    <source>
        <dbReference type="ARBA" id="ARBA00023274"/>
    </source>
</evidence>
<dbReference type="SMART" id="SM00739">
    <property type="entry name" value="KOW"/>
    <property type="match status" value="1"/>
</dbReference>